<keyword evidence="1" id="KW-0812">Transmembrane</keyword>
<protein>
    <recommendedName>
        <fullName evidence="4">YcxB-like protein domain-containing protein</fullName>
    </recommendedName>
</protein>
<dbReference type="EMBL" id="LKTS01000006">
    <property type="protein sequence ID" value="PKD20209.1"/>
    <property type="molecule type" value="Genomic_DNA"/>
</dbReference>
<dbReference type="STRING" id="447422.SAMN05660903_02973"/>
<reference evidence="2 3" key="1">
    <citation type="submission" date="2015-10" db="EMBL/GenBank/DDBJ databases">
        <title>Draft genome sequence of Salegentibacter salinarum KCTC 12975.</title>
        <authorList>
            <person name="Lin W."/>
            <person name="Zheng Q."/>
        </authorList>
    </citation>
    <scope>NUCLEOTIDE SEQUENCE [LARGE SCALE GENOMIC DNA]</scope>
    <source>
        <strain evidence="2 3">KCTC 12975</strain>
    </source>
</reference>
<dbReference type="RefSeq" id="WP_079713995.1">
    <property type="nucleotide sequence ID" value="NZ_FUZC01000013.1"/>
</dbReference>
<dbReference type="OrthoDB" id="1452529at2"/>
<evidence type="ECO:0000256" key="1">
    <source>
        <dbReference type="SAM" id="Phobius"/>
    </source>
</evidence>
<proteinExistence type="predicted"/>
<sequence length="130" mass="15331">MIIYYKKKRLKYQLISGLAILVFGISILILDTSTGIYSIWILFGLLQIGTWFYQRKYQYLYIDEESLTKNALSPSSIKFSELKAIWKYKNSFTLETNTTKIKIDKDLMEDESLYKLTDFINQIELKSQQA</sequence>
<feature type="transmembrane region" description="Helical" evidence="1">
    <location>
        <begin position="12"/>
        <end position="30"/>
    </location>
</feature>
<organism evidence="2 3">
    <name type="scientific">Salegentibacter salinarum</name>
    <dbReference type="NCBI Taxonomy" id="447422"/>
    <lineage>
        <taxon>Bacteria</taxon>
        <taxon>Pseudomonadati</taxon>
        <taxon>Bacteroidota</taxon>
        <taxon>Flavobacteriia</taxon>
        <taxon>Flavobacteriales</taxon>
        <taxon>Flavobacteriaceae</taxon>
        <taxon>Salegentibacter</taxon>
    </lineage>
</organism>
<accession>A0A2N0TZR0</accession>
<dbReference type="AlphaFoldDB" id="A0A2N0TZR0"/>
<evidence type="ECO:0000313" key="3">
    <source>
        <dbReference type="Proteomes" id="UP000232673"/>
    </source>
</evidence>
<dbReference type="Proteomes" id="UP000232673">
    <property type="component" value="Unassembled WGS sequence"/>
</dbReference>
<keyword evidence="1" id="KW-0472">Membrane</keyword>
<comment type="caution">
    <text evidence="2">The sequence shown here is derived from an EMBL/GenBank/DDBJ whole genome shotgun (WGS) entry which is preliminary data.</text>
</comment>
<gene>
    <name evidence="2" type="ORF">APR41_14600</name>
</gene>
<keyword evidence="1" id="KW-1133">Transmembrane helix</keyword>
<feature type="transmembrane region" description="Helical" evidence="1">
    <location>
        <begin position="36"/>
        <end position="53"/>
    </location>
</feature>
<evidence type="ECO:0000313" key="2">
    <source>
        <dbReference type="EMBL" id="PKD20209.1"/>
    </source>
</evidence>
<keyword evidence="3" id="KW-1185">Reference proteome</keyword>
<name>A0A2N0TZR0_9FLAO</name>
<evidence type="ECO:0008006" key="4">
    <source>
        <dbReference type="Google" id="ProtNLM"/>
    </source>
</evidence>